<dbReference type="PANTHER" id="PTHR47959:SF13">
    <property type="entry name" value="ATP-DEPENDENT RNA HELICASE RHLE"/>
    <property type="match status" value="1"/>
</dbReference>
<evidence type="ECO:0000256" key="4">
    <source>
        <dbReference type="ARBA" id="ARBA00022840"/>
    </source>
</evidence>
<dbReference type="InterPro" id="IPR001650">
    <property type="entry name" value="Helicase_C-like"/>
</dbReference>
<keyword evidence="2" id="KW-0378">Hydrolase</keyword>
<evidence type="ECO:0000259" key="9">
    <source>
        <dbReference type="PROSITE" id="PS51195"/>
    </source>
</evidence>
<evidence type="ECO:0000313" key="10">
    <source>
        <dbReference type="EMBL" id="VGO19993.1"/>
    </source>
</evidence>
<dbReference type="Pfam" id="PF00270">
    <property type="entry name" value="DEAD"/>
    <property type="match status" value="1"/>
</dbReference>
<evidence type="ECO:0000256" key="3">
    <source>
        <dbReference type="ARBA" id="ARBA00022806"/>
    </source>
</evidence>
<evidence type="ECO:0000313" key="11">
    <source>
        <dbReference type="Proteomes" id="UP000346198"/>
    </source>
</evidence>
<dbReference type="AlphaFoldDB" id="A0A6C2UJD7"/>
<evidence type="ECO:0000259" key="8">
    <source>
        <dbReference type="PROSITE" id="PS51194"/>
    </source>
</evidence>
<dbReference type="InterPro" id="IPR014001">
    <property type="entry name" value="Helicase_ATP-bd"/>
</dbReference>
<organism evidence="10 11">
    <name type="scientific">Pontiella sulfatireligans</name>
    <dbReference type="NCBI Taxonomy" id="2750658"/>
    <lineage>
        <taxon>Bacteria</taxon>
        <taxon>Pseudomonadati</taxon>
        <taxon>Kiritimatiellota</taxon>
        <taxon>Kiritimatiellia</taxon>
        <taxon>Kiritimatiellales</taxon>
        <taxon>Pontiellaceae</taxon>
        <taxon>Pontiella</taxon>
    </lineage>
</organism>
<keyword evidence="4" id="KW-0067">ATP-binding</keyword>
<dbReference type="InterPro" id="IPR044742">
    <property type="entry name" value="DEAD/DEAH_RhlB"/>
</dbReference>
<feature type="short sequence motif" description="Q motif" evidence="6">
    <location>
        <begin position="1"/>
        <end position="29"/>
    </location>
</feature>
<dbReference type="InterPro" id="IPR014014">
    <property type="entry name" value="RNA_helicase_DEAD_Q_motif"/>
</dbReference>
<dbReference type="PANTHER" id="PTHR47959">
    <property type="entry name" value="ATP-DEPENDENT RNA HELICASE RHLE-RELATED"/>
    <property type="match status" value="1"/>
</dbReference>
<comment type="similarity">
    <text evidence="5">Belongs to the DEAD box helicase family.</text>
</comment>
<dbReference type="GO" id="GO:0016787">
    <property type="term" value="F:hydrolase activity"/>
    <property type="evidence" value="ECO:0007669"/>
    <property type="project" value="UniProtKB-KW"/>
</dbReference>
<feature type="domain" description="DEAD-box RNA helicase Q" evidence="9">
    <location>
        <begin position="1"/>
        <end position="29"/>
    </location>
</feature>
<dbReference type="InterPro" id="IPR050079">
    <property type="entry name" value="DEAD_box_RNA_helicase"/>
</dbReference>
<dbReference type="SMART" id="SM00490">
    <property type="entry name" value="HELICc"/>
    <property type="match status" value="1"/>
</dbReference>
<proteinExistence type="inferred from homology"/>
<protein>
    <submittedName>
        <fullName evidence="10">ATP-dependent RNA helicase DeaD</fullName>
    </submittedName>
</protein>
<name>A0A6C2UJD7_9BACT</name>
<dbReference type="SUPFAM" id="SSF52540">
    <property type="entry name" value="P-loop containing nucleoside triphosphate hydrolases"/>
    <property type="match status" value="1"/>
</dbReference>
<dbReference type="CDD" id="cd18787">
    <property type="entry name" value="SF2_C_DEAD"/>
    <property type="match status" value="1"/>
</dbReference>
<dbReference type="Gene3D" id="3.40.50.300">
    <property type="entry name" value="P-loop containing nucleotide triphosphate hydrolases"/>
    <property type="match status" value="2"/>
</dbReference>
<feature type="domain" description="Helicase C-terminal" evidence="8">
    <location>
        <begin position="231"/>
        <end position="376"/>
    </location>
</feature>
<feature type="domain" description="Helicase ATP-binding" evidence="7">
    <location>
        <begin position="33"/>
        <end position="204"/>
    </location>
</feature>
<dbReference type="GO" id="GO:0003676">
    <property type="term" value="F:nucleic acid binding"/>
    <property type="evidence" value="ECO:0007669"/>
    <property type="project" value="InterPro"/>
</dbReference>
<dbReference type="RefSeq" id="WP_136061449.1">
    <property type="nucleotide sequence ID" value="NZ_CAAHFH010000001.1"/>
</dbReference>
<accession>A0A6C2UJD7</accession>
<evidence type="ECO:0000256" key="1">
    <source>
        <dbReference type="ARBA" id="ARBA00022741"/>
    </source>
</evidence>
<sequence length="456" mass="50344">MQFTDLGLGPDVLAGIAKLGFETPTPVQAEVIPFLLKSEQDLVALAQTGTGKTAAFGLPLLEMLDVDRVVPQALVLCPTRELCKQITHDIAAFAAGMSRVKVQAVYGGAEISSQLLALDRGVHIVVATPGRMVDLLERECADFSQINHVVLDEADVMLNMGFEEDLNTILSSVPEKARVFLFSATMPREVARIAKNYMQHAHEITVGSRNAGSEGVSHEYCAVHAKDRYRALRRIVDAQPDMYGIIFCRTRLETQQVADNLRRDGYSAEPLHGDLSQQARDGVMKKFRGKQIPLLVATDVAARGLDVNDLTHVINYNLPDDLSTYTHRSGRTGRAGKSGISIAIIHQREYPILTRIESELGKKFTQRLVPTGSEIAESRLMSLACNVRDFKSGPGLIDQHIDQMVELLADVPKDELIKRFASLDLAKLLLYYRDSYDLNENVGTGAAHAQRNKNRQ</sequence>
<reference evidence="10 11" key="1">
    <citation type="submission" date="2019-04" db="EMBL/GenBank/DDBJ databases">
        <authorList>
            <person name="Van Vliet M D."/>
        </authorList>
    </citation>
    <scope>NUCLEOTIDE SEQUENCE [LARGE SCALE GENOMIC DNA]</scope>
    <source>
        <strain evidence="10 11">F21</strain>
    </source>
</reference>
<evidence type="ECO:0000256" key="6">
    <source>
        <dbReference type="PROSITE-ProRule" id="PRU00552"/>
    </source>
</evidence>
<dbReference type="InterPro" id="IPR027417">
    <property type="entry name" value="P-loop_NTPase"/>
</dbReference>
<evidence type="ECO:0000256" key="5">
    <source>
        <dbReference type="ARBA" id="ARBA00038437"/>
    </source>
</evidence>
<dbReference type="InterPro" id="IPR011545">
    <property type="entry name" value="DEAD/DEAH_box_helicase_dom"/>
</dbReference>
<dbReference type="EMBL" id="CAAHFH010000001">
    <property type="protein sequence ID" value="VGO19993.1"/>
    <property type="molecule type" value="Genomic_DNA"/>
</dbReference>
<gene>
    <name evidence="10" type="primary">deaD_1</name>
    <name evidence="10" type="ORF">SCARR_02053</name>
</gene>
<dbReference type="GO" id="GO:0003724">
    <property type="term" value="F:RNA helicase activity"/>
    <property type="evidence" value="ECO:0007669"/>
    <property type="project" value="InterPro"/>
</dbReference>
<dbReference type="PROSITE" id="PS51194">
    <property type="entry name" value="HELICASE_CTER"/>
    <property type="match status" value="1"/>
</dbReference>
<dbReference type="SMART" id="SM00487">
    <property type="entry name" value="DEXDc"/>
    <property type="match status" value="1"/>
</dbReference>
<keyword evidence="1" id="KW-0547">Nucleotide-binding</keyword>
<dbReference type="GO" id="GO:0005829">
    <property type="term" value="C:cytosol"/>
    <property type="evidence" value="ECO:0007669"/>
    <property type="project" value="TreeGrafter"/>
</dbReference>
<dbReference type="PROSITE" id="PS51195">
    <property type="entry name" value="Q_MOTIF"/>
    <property type="match status" value="1"/>
</dbReference>
<dbReference type="Proteomes" id="UP000346198">
    <property type="component" value="Unassembled WGS sequence"/>
</dbReference>
<keyword evidence="11" id="KW-1185">Reference proteome</keyword>
<dbReference type="CDD" id="cd00268">
    <property type="entry name" value="DEADc"/>
    <property type="match status" value="1"/>
</dbReference>
<dbReference type="GO" id="GO:0005524">
    <property type="term" value="F:ATP binding"/>
    <property type="evidence" value="ECO:0007669"/>
    <property type="project" value="UniProtKB-KW"/>
</dbReference>
<evidence type="ECO:0000256" key="2">
    <source>
        <dbReference type="ARBA" id="ARBA00022801"/>
    </source>
</evidence>
<keyword evidence="3 10" id="KW-0347">Helicase</keyword>
<dbReference type="Pfam" id="PF00271">
    <property type="entry name" value="Helicase_C"/>
    <property type="match status" value="1"/>
</dbReference>
<evidence type="ECO:0000259" key="7">
    <source>
        <dbReference type="PROSITE" id="PS51192"/>
    </source>
</evidence>
<dbReference type="PROSITE" id="PS51192">
    <property type="entry name" value="HELICASE_ATP_BIND_1"/>
    <property type="match status" value="1"/>
</dbReference>